<gene>
    <name evidence="2" type="ORF">H5410_045751</name>
</gene>
<organism evidence="2 3">
    <name type="scientific">Solanum commersonii</name>
    <name type="common">Commerson's wild potato</name>
    <name type="synonym">Commerson's nightshade</name>
    <dbReference type="NCBI Taxonomy" id="4109"/>
    <lineage>
        <taxon>Eukaryota</taxon>
        <taxon>Viridiplantae</taxon>
        <taxon>Streptophyta</taxon>
        <taxon>Embryophyta</taxon>
        <taxon>Tracheophyta</taxon>
        <taxon>Spermatophyta</taxon>
        <taxon>Magnoliopsida</taxon>
        <taxon>eudicotyledons</taxon>
        <taxon>Gunneridae</taxon>
        <taxon>Pentapetalae</taxon>
        <taxon>asterids</taxon>
        <taxon>lamiids</taxon>
        <taxon>Solanales</taxon>
        <taxon>Solanaceae</taxon>
        <taxon>Solanoideae</taxon>
        <taxon>Solaneae</taxon>
        <taxon>Solanum</taxon>
    </lineage>
</organism>
<dbReference type="AlphaFoldDB" id="A0A9J5XCH4"/>
<keyword evidence="3" id="KW-1185">Reference proteome</keyword>
<feature type="region of interest" description="Disordered" evidence="1">
    <location>
        <begin position="89"/>
        <end position="109"/>
    </location>
</feature>
<evidence type="ECO:0000256" key="1">
    <source>
        <dbReference type="SAM" id="MobiDB-lite"/>
    </source>
</evidence>
<evidence type="ECO:0000313" key="2">
    <source>
        <dbReference type="EMBL" id="KAG5585317.1"/>
    </source>
</evidence>
<sequence length="109" mass="11634">MASVARVSSTKAIIKSAWTRGSGHGSGIVHPTRALDIGLIRDEANVATPREEPRVEYLALVPTLRTDRGEHRATPAPRSTTACRALLTSGSMGPDFPVPHAVRPSLLFP</sequence>
<reference evidence="2 3" key="1">
    <citation type="submission" date="2020-09" db="EMBL/GenBank/DDBJ databases">
        <title>De no assembly of potato wild relative species, Solanum commersonii.</title>
        <authorList>
            <person name="Cho K."/>
        </authorList>
    </citation>
    <scope>NUCLEOTIDE SEQUENCE [LARGE SCALE GENOMIC DNA]</scope>
    <source>
        <strain evidence="2">LZ3.2</strain>
        <tissue evidence="2">Leaf</tissue>
    </source>
</reference>
<dbReference type="Proteomes" id="UP000824120">
    <property type="component" value="Chromosome 9"/>
</dbReference>
<name>A0A9J5XCH4_SOLCO</name>
<comment type="caution">
    <text evidence="2">The sequence shown here is derived from an EMBL/GenBank/DDBJ whole genome shotgun (WGS) entry which is preliminary data.</text>
</comment>
<dbReference type="EMBL" id="JACXVP010000009">
    <property type="protein sequence ID" value="KAG5585317.1"/>
    <property type="molecule type" value="Genomic_DNA"/>
</dbReference>
<evidence type="ECO:0000313" key="3">
    <source>
        <dbReference type="Proteomes" id="UP000824120"/>
    </source>
</evidence>
<accession>A0A9J5XCH4</accession>
<proteinExistence type="predicted"/>
<protein>
    <submittedName>
        <fullName evidence="2">Uncharacterized protein</fullName>
    </submittedName>
</protein>